<dbReference type="Proteomes" id="UP000024635">
    <property type="component" value="Unassembled WGS sequence"/>
</dbReference>
<keyword evidence="2" id="KW-1185">Reference proteome</keyword>
<name>A0A016WSN2_9BILA</name>
<gene>
    <name evidence="1" type="primary">Acey_s0526.g2955</name>
    <name evidence="1" type="ORF">Y032_0526g2955</name>
</gene>
<protein>
    <submittedName>
        <fullName evidence="1">Uncharacterized protein</fullName>
    </submittedName>
</protein>
<dbReference type="AlphaFoldDB" id="A0A016WSN2"/>
<reference evidence="2" key="1">
    <citation type="journal article" date="2015" name="Nat. Genet.">
        <title>The genome and transcriptome of the zoonotic hookworm Ancylostoma ceylanicum identify infection-specific gene families.</title>
        <authorList>
            <person name="Schwarz E.M."/>
            <person name="Hu Y."/>
            <person name="Antoshechkin I."/>
            <person name="Miller M.M."/>
            <person name="Sternberg P.W."/>
            <person name="Aroian R.V."/>
        </authorList>
    </citation>
    <scope>NUCLEOTIDE SEQUENCE</scope>
    <source>
        <strain evidence="2">HY135</strain>
    </source>
</reference>
<dbReference type="OrthoDB" id="5865092at2759"/>
<organism evidence="1 2">
    <name type="scientific">Ancylostoma ceylanicum</name>
    <dbReference type="NCBI Taxonomy" id="53326"/>
    <lineage>
        <taxon>Eukaryota</taxon>
        <taxon>Metazoa</taxon>
        <taxon>Ecdysozoa</taxon>
        <taxon>Nematoda</taxon>
        <taxon>Chromadorea</taxon>
        <taxon>Rhabditida</taxon>
        <taxon>Rhabditina</taxon>
        <taxon>Rhabditomorpha</taxon>
        <taxon>Strongyloidea</taxon>
        <taxon>Ancylostomatidae</taxon>
        <taxon>Ancylostomatinae</taxon>
        <taxon>Ancylostoma</taxon>
    </lineage>
</organism>
<dbReference type="EMBL" id="JARK01000126">
    <property type="protein sequence ID" value="EYC42591.1"/>
    <property type="molecule type" value="Genomic_DNA"/>
</dbReference>
<proteinExistence type="predicted"/>
<sequence length="165" mass="18431">MTIGRRKSQLKEAQRLLLTPNSLNLSTALGCGQTKEPSWARFRAGSPPFPPTNIFNGFAKEILVEKIDGLRVRFLSVAAAESLRDLLDPLSWGMLSPHSSFRFRRDSAVAQSVYLLEKDCTDVAAVLLEELAHYVPRRRPAHNRCAWALHRPSDDDAGCYSPRGL</sequence>
<evidence type="ECO:0000313" key="1">
    <source>
        <dbReference type="EMBL" id="EYC42591.1"/>
    </source>
</evidence>
<evidence type="ECO:0000313" key="2">
    <source>
        <dbReference type="Proteomes" id="UP000024635"/>
    </source>
</evidence>
<accession>A0A016WSN2</accession>
<comment type="caution">
    <text evidence="1">The sequence shown here is derived from an EMBL/GenBank/DDBJ whole genome shotgun (WGS) entry which is preliminary data.</text>
</comment>
<dbReference type="PROSITE" id="PS51257">
    <property type="entry name" value="PROKAR_LIPOPROTEIN"/>
    <property type="match status" value="1"/>
</dbReference>